<organism evidence="2 3">
    <name type="scientific">Portunus trituberculatus</name>
    <name type="common">Swimming crab</name>
    <name type="synonym">Neptunus trituberculatus</name>
    <dbReference type="NCBI Taxonomy" id="210409"/>
    <lineage>
        <taxon>Eukaryota</taxon>
        <taxon>Metazoa</taxon>
        <taxon>Ecdysozoa</taxon>
        <taxon>Arthropoda</taxon>
        <taxon>Crustacea</taxon>
        <taxon>Multicrustacea</taxon>
        <taxon>Malacostraca</taxon>
        <taxon>Eumalacostraca</taxon>
        <taxon>Eucarida</taxon>
        <taxon>Decapoda</taxon>
        <taxon>Pleocyemata</taxon>
        <taxon>Brachyura</taxon>
        <taxon>Eubrachyura</taxon>
        <taxon>Portunoidea</taxon>
        <taxon>Portunidae</taxon>
        <taxon>Portuninae</taxon>
        <taxon>Portunus</taxon>
    </lineage>
</organism>
<reference evidence="2 3" key="1">
    <citation type="submission" date="2019-05" db="EMBL/GenBank/DDBJ databases">
        <title>Another draft genome of Portunus trituberculatus and its Hox gene families provides insights of decapod evolution.</title>
        <authorList>
            <person name="Jeong J.-H."/>
            <person name="Song I."/>
            <person name="Kim S."/>
            <person name="Choi T."/>
            <person name="Kim D."/>
            <person name="Ryu S."/>
            <person name="Kim W."/>
        </authorList>
    </citation>
    <scope>NUCLEOTIDE SEQUENCE [LARGE SCALE GENOMIC DNA]</scope>
    <source>
        <tissue evidence="2">Muscle</tissue>
    </source>
</reference>
<feature type="compositionally biased region" description="Polar residues" evidence="1">
    <location>
        <begin position="10"/>
        <end position="41"/>
    </location>
</feature>
<keyword evidence="3" id="KW-1185">Reference proteome</keyword>
<proteinExistence type="predicted"/>
<evidence type="ECO:0000256" key="1">
    <source>
        <dbReference type="SAM" id="MobiDB-lite"/>
    </source>
</evidence>
<dbReference type="EMBL" id="VSRR010100768">
    <property type="protein sequence ID" value="MPC95030.1"/>
    <property type="molecule type" value="Genomic_DNA"/>
</dbReference>
<accession>A0A5B7JE46</accession>
<gene>
    <name evidence="2" type="ORF">E2C01_090223</name>
</gene>
<evidence type="ECO:0000313" key="3">
    <source>
        <dbReference type="Proteomes" id="UP000324222"/>
    </source>
</evidence>
<dbReference type="AlphaFoldDB" id="A0A5B7JE46"/>
<evidence type="ECO:0000313" key="2">
    <source>
        <dbReference type="EMBL" id="MPC95030.1"/>
    </source>
</evidence>
<comment type="caution">
    <text evidence="2">The sequence shown here is derived from an EMBL/GenBank/DDBJ whole genome shotgun (WGS) entry which is preliminary data.</text>
</comment>
<protein>
    <submittedName>
        <fullName evidence="2">Uncharacterized protein</fullName>
    </submittedName>
</protein>
<feature type="compositionally biased region" description="Polar residues" evidence="1">
    <location>
        <begin position="82"/>
        <end position="91"/>
    </location>
</feature>
<name>A0A5B7JE46_PORTR</name>
<dbReference type="Proteomes" id="UP000324222">
    <property type="component" value="Unassembled WGS sequence"/>
</dbReference>
<feature type="region of interest" description="Disordered" evidence="1">
    <location>
        <begin position="1"/>
        <end position="91"/>
    </location>
</feature>
<feature type="compositionally biased region" description="Low complexity" evidence="1">
    <location>
        <begin position="51"/>
        <end position="61"/>
    </location>
</feature>
<sequence length="91" mass="9656">MGGWVAGTAGQRNTSLLTSFTESSVHSTSQDSLHTHTQGTQALHRHPQGWAQQTTASSSTSRLTEHAGNTTHHNGNGPRPTPTSLHHVSIP</sequence>